<dbReference type="Proteomes" id="UP000238196">
    <property type="component" value="Unassembled WGS sequence"/>
</dbReference>
<dbReference type="AlphaFoldDB" id="A0A2S5KRM2"/>
<reference evidence="5 6" key="1">
    <citation type="submission" date="2018-02" db="EMBL/GenBank/DDBJ databases">
        <title>novel marine gammaproteobacteria from coastal saline agro ecosystem.</title>
        <authorList>
            <person name="Krishnan R."/>
            <person name="Ramesh Kumar N."/>
        </authorList>
    </citation>
    <scope>NUCLEOTIDE SEQUENCE [LARGE SCALE GENOMIC DNA]</scope>
    <source>
        <strain evidence="5 6">228</strain>
    </source>
</reference>
<keyword evidence="2" id="KW-0238">DNA-binding</keyword>
<dbReference type="SMART" id="SM00342">
    <property type="entry name" value="HTH_ARAC"/>
    <property type="match status" value="1"/>
</dbReference>
<evidence type="ECO:0000313" key="6">
    <source>
        <dbReference type="Proteomes" id="UP000238196"/>
    </source>
</evidence>
<dbReference type="PANTHER" id="PTHR43280">
    <property type="entry name" value="ARAC-FAMILY TRANSCRIPTIONAL REGULATOR"/>
    <property type="match status" value="1"/>
</dbReference>
<keyword evidence="3" id="KW-0804">Transcription</keyword>
<dbReference type="SUPFAM" id="SSF46689">
    <property type="entry name" value="Homeodomain-like"/>
    <property type="match status" value="2"/>
</dbReference>
<dbReference type="InterPro" id="IPR018060">
    <property type="entry name" value="HTH_AraC"/>
</dbReference>
<dbReference type="Pfam" id="PF12833">
    <property type="entry name" value="HTH_18"/>
    <property type="match status" value="1"/>
</dbReference>
<dbReference type="PROSITE" id="PS01124">
    <property type="entry name" value="HTH_ARAC_FAMILY_2"/>
    <property type="match status" value="1"/>
</dbReference>
<gene>
    <name evidence="5" type="ORF">C4K68_09910</name>
</gene>
<evidence type="ECO:0000256" key="1">
    <source>
        <dbReference type="ARBA" id="ARBA00023015"/>
    </source>
</evidence>
<dbReference type="EMBL" id="PRLP01000032">
    <property type="protein sequence ID" value="PPC77507.1"/>
    <property type="molecule type" value="Genomic_DNA"/>
</dbReference>
<organism evidence="5 6">
    <name type="scientific">Proteobacteria bacterium 228</name>
    <dbReference type="NCBI Taxonomy" id="2083153"/>
    <lineage>
        <taxon>Bacteria</taxon>
        <taxon>Pseudomonadati</taxon>
        <taxon>Pseudomonadota</taxon>
    </lineage>
</organism>
<protein>
    <submittedName>
        <fullName evidence="5">AraC family transcriptional regulator</fullName>
    </submittedName>
</protein>
<dbReference type="SUPFAM" id="SSF51182">
    <property type="entry name" value="RmlC-like cupins"/>
    <property type="match status" value="1"/>
</dbReference>
<sequence length="268" mass="30087">MITLPSTPEAGYFGLARYPAGGTHGPRIQTSVQFVYMISGEVEIFVDDQPMLVPAGSMALLLPGRREFFRFHRSRPSEHSWCQLDYAQMPEGLVAALSGLSPQLPINAEIEQLLELGLAVSASSHIDPSVAVVKLGEALFQYYVALDALPPSERPAPIPRSVRLACQYIARHYPQPLTLEQIARHANCSVNHLINQFKQRFGITPGRYLWQTRIERSASLLRQTDIPVAAIAEQCGFSSPFHYSRMFKDVHQDSPRAYRARWRELAET</sequence>
<dbReference type="PROSITE" id="PS00041">
    <property type="entry name" value="HTH_ARAC_FAMILY_1"/>
    <property type="match status" value="1"/>
</dbReference>
<dbReference type="InterPro" id="IPR009057">
    <property type="entry name" value="Homeodomain-like_sf"/>
</dbReference>
<comment type="caution">
    <text evidence="5">The sequence shown here is derived from an EMBL/GenBank/DDBJ whole genome shotgun (WGS) entry which is preliminary data.</text>
</comment>
<evidence type="ECO:0000259" key="4">
    <source>
        <dbReference type="PROSITE" id="PS01124"/>
    </source>
</evidence>
<feature type="domain" description="HTH araC/xylS-type" evidence="4">
    <location>
        <begin position="163"/>
        <end position="261"/>
    </location>
</feature>
<dbReference type="InterPro" id="IPR018062">
    <property type="entry name" value="HTH_AraC-typ_CS"/>
</dbReference>
<accession>A0A2S5KRM2</accession>
<name>A0A2S5KRM2_9PROT</name>
<evidence type="ECO:0000256" key="2">
    <source>
        <dbReference type="ARBA" id="ARBA00023125"/>
    </source>
</evidence>
<dbReference type="Gene3D" id="1.10.10.60">
    <property type="entry name" value="Homeodomain-like"/>
    <property type="match status" value="2"/>
</dbReference>
<evidence type="ECO:0000256" key="3">
    <source>
        <dbReference type="ARBA" id="ARBA00023163"/>
    </source>
</evidence>
<dbReference type="GO" id="GO:0043565">
    <property type="term" value="F:sequence-specific DNA binding"/>
    <property type="evidence" value="ECO:0007669"/>
    <property type="project" value="InterPro"/>
</dbReference>
<evidence type="ECO:0000313" key="5">
    <source>
        <dbReference type="EMBL" id="PPC77507.1"/>
    </source>
</evidence>
<dbReference type="OrthoDB" id="5622169at2"/>
<proteinExistence type="predicted"/>
<keyword evidence="1" id="KW-0805">Transcription regulation</keyword>
<dbReference type="GO" id="GO:0003700">
    <property type="term" value="F:DNA-binding transcription factor activity"/>
    <property type="evidence" value="ECO:0007669"/>
    <property type="project" value="InterPro"/>
</dbReference>
<dbReference type="InterPro" id="IPR011051">
    <property type="entry name" value="RmlC_Cupin_sf"/>
</dbReference>
<dbReference type="PANTHER" id="PTHR43280:SF2">
    <property type="entry name" value="HTH-TYPE TRANSCRIPTIONAL REGULATOR EXSA"/>
    <property type="match status" value="1"/>
</dbReference>